<name>A0A0B7MSH3_9CAUD</name>
<proteinExistence type="predicted"/>
<dbReference type="EMBL" id="HE978309">
    <property type="protein sequence ID" value="CEO90627.1"/>
    <property type="molecule type" value="Genomic_DNA"/>
</dbReference>
<accession>A0A0B7MSH3</accession>
<dbReference type="KEGG" id="vg:23301075"/>
<reference evidence="1 2" key="1">
    <citation type="submission" date="2012-08" db="EMBL/GenBank/DDBJ databases">
        <title>Selection and characterization of a candidate therapeutic bacteriophage that lyses the German Escherichia coli O104:H4 outbreak strain.</title>
        <authorList>
            <person name="Merabishvilli M."/>
            <person name="De Vos D."/>
            <person name="Verbeken G."/>
            <person name="Kropinski A."/>
            <person name="Vandenheuvel D."/>
            <person name="Lavigne R."/>
            <person name="Wattiau P."/>
            <person name="Mast J."/>
            <person name="Ragimbeau C."/>
            <person name="Mossong J."/>
            <person name="Scheres J."/>
            <person name="Chanishvili N."/>
            <person name="Vaneechoutte M."/>
            <person name="Pirnay J.P."/>
        </authorList>
    </citation>
    <scope>NUCLEOTIDE SEQUENCE [LARGE SCALE GENOMIC DNA]</scope>
</reference>
<dbReference type="GeneID" id="23301075"/>
<keyword evidence="2" id="KW-1185">Reference proteome</keyword>
<protein>
    <submittedName>
        <fullName evidence="1">Putative head vertex assembly chaperone</fullName>
    </submittedName>
</protein>
<evidence type="ECO:0000313" key="1">
    <source>
        <dbReference type="EMBL" id="CEO90627.1"/>
    </source>
</evidence>
<sequence>MDKKPTSLEEAHGLIQEAMKTVIQELIIVDEEGEHHIVYIHNVEYDPDTKGIVVDYSTPSDRDVVYPHVIKALTAQIKEAEEKLKKETFWYKLKTFVMRVVGGYV</sequence>
<organism evidence="1 2">
    <name type="scientific">Enterobacteria phage GEC-3S</name>
    <dbReference type="NCBI Taxonomy" id="1222338"/>
    <lineage>
        <taxon>Viruses</taxon>
        <taxon>Duplodnaviria</taxon>
        <taxon>Heunggongvirae</taxon>
        <taxon>Uroviricota</taxon>
        <taxon>Caudoviricetes</taxon>
        <taxon>Pantevenvirales</taxon>
        <taxon>Straboviridae</taxon>
        <taxon>Krischvirus</taxon>
        <taxon>Krischvirus gec3s</taxon>
    </lineage>
</organism>
<dbReference type="Pfam" id="PF11113">
    <property type="entry name" value="Phage_head_chap"/>
    <property type="match status" value="1"/>
</dbReference>
<dbReference type="InterPro" id="IPR021049">
    <property type="entry name" value="Phage_T4_Gp40"/>
</dbReference>
<gene>
    <name evidence="1" type="ORF">BN201_0024</name>
</gene>
<dbReference type="Proteomes" id="UP000203896">
    <property type="component" value="Segment"/>
</dbReference>
<dbReference type="RefSeq" id="YP_009118707.1">
    <property type="nucleotide sequence ID" value="NC_025425.1"/>
</dbReference>
<evidence type="ECO:0000313" key="2">
    <source>
        <dbReference type="Proteomes" id="UP000203896"/>
    </source>
</evidence>